<dbReference type="OMA" id="QQYQERW"/>
<dbReference type="SUPFAM" id="SSF48371">
    <property type="entry name" value="ARM repeat"/>
    <property type="match status" value="1"/>
</dbReference>
<dbReference type="STRING" id="554065.E1ZFK6"/>
<evidence type="ECO:0000256" key="4">
    <source>
        <dbReference type="ARBA" id="ARBA00022737"/>
    </source>
</evidence>
<protein>
    <recommendedName>
        <fullName evidence="6">Importin N-terminal domain-containing protein</fullName>
    </recommendedName>
</protein>
<evidence type="ECO:0000259" key="6">
    <source>
        <dbReference type="PROSITE" id="PS50166"/>
    </source>
</evidence>
<dbReference type="FunCoup" id="E1ZFK6">
    <property type="interactions" value="2120"/>
</dbReference>
<dbReference type="AlphaFoldDB" id="E1ZFK6"/>
<evidence type="ECO:0000256" key="5">
    <source>
        <dbReference type="ARBA" id="ARBA00022927"/>
    </source>
</evidence>
<dbReference type="RefSeq" id="XP_005847395.1">
    <property type="nucleotide sequence ID" value="XM_005847333.1"/>
</dbReference>
<reference evidence="7 8" key="1">
    <citation type="journal article" date="2010" name="Plant Cell">
        <title>The Chlorella variabilis NC64A genome reveals adaptation to photosymbiosis, coevolution with viruses, and cryptic sex.</title>
        <authorList>
            <person name="Blanc G."/>
            <person name="Duncan G."/>
            <person name="Agarkova I."/>
            <person name="Borodovsky M."/>
            <person name="Gurnon J."/>
            <person name="Kuo A."/>
            <person name="Lindquist E."/>
            <person name="Lucas S."/>
            <person name="Pangilinan J."/>
            <person name="Polle J."/>
            <person name="Salamov A."/>
            <person name="Terry A."/>
            <person name="Yamada T."/>
            <person name="Dunigan D.D."/>
            <person name="Grigoriev I.V."/>
            <person name="Claverie J.M."/>
            <person name="Van Etten J.L."/>
        </authorList>
    </citation>
    <scope>NUCLEOTIDE SEQUENCE [LARGE SCALE GENOMIC DNA]</scope>
    <source>
        <strain evidence="7 8">NC64A</strain>
    </source>
</reference>
<dbReference type="InterPro" id="IPR040122">
    <property type="entry name" value="Importin_beta"/>
</dbReference>
<dbReference type="PANTHER" id="PTHR10527">
    <property type="entry name" value="IMPORTIN BETA"/>
    <property type="match status" value="1"/>
</dbReference>
<dbReference type="OrthoDB" id="10263328at2759"/>
<organism evidence="8">
    <name type="scientific">Chlorella variabilis</name>
    <name type="common">Green alga</name>
    <dbReference type="NCBI Taxonomy" id="554065"/>
    <lineage>
        <taxon>Eukaryota</taxon>
        <taxon>Viridiplantae</taxon>
        <taxon>Chlorophyta</taxon>
        <taxon>core chlorophytes</taxon>
        <taxon>Trebouxiophyceae</taxon>
        <taxon>Chlorellales</taxon>
        <taxon>Chlorellaceae</taxon>
        <taxon>Chlorella clade</taxon>
        <taxon>Chlorella</taxon>
    </lineage>
</organism>
<evidence type="ECO:0000313" key="8">
    <source>
        <dbReference type="Proteomes" id="UP000008141"/>
    </source>
</evidence>
<dbReference type="InterPro" id="IPR058584">
    <property type="entry name" value="IMB1_TNPO1-like_TPR"/>
</dbReference>
<keyword evidence="4" id="KW-0677">Repeat</keyword>
<dbReference type="Proteomes" id="UP000008141">
    <property type="component" value="Unassembled WGS sequence"/>
</dbReference>
<dbReference type="Pfam" id="PF25574">
    <property type="entry name" value="TPR_IMB1"/>
    <property type="match status" value="3"/>
</dbReference>
<evidence type="ECO:0000313" key="7">
    <source>
        <dbReference type="EMBL" id="EFN55293.1"/>
    </source>
</evidence>
<feature type="domain" description="Importin N-terminal" evidence="6">
    <location>
        <begin position="21"/>
        <end position="101"/>
    </location>
</feature>
<evidence type="ECO:0000256" key="3">
    <source>
        <dbReference type="ARBA" id="ARBA00022490"/>
    </source>
</evidence>
<dbReference type="Pfam" id="PF03810">
    <property type="entry name" value="IBN_N"/>
    <property type="match status" value="1"/>
</dbReference>
<accession>E1ZFK6</accession>
<proteinExistence type="predicted"/>
<dbReference type="InParanoid" id="E1ZFK6"/>
<dbReference type="InterPro" id="IPR016024">
    <property type="entry name" value="ARM-type_fold"/>
</dbReference>
<dbReference type="GeneID" id="17354619"/>
<dbReference type="InterPro" id="IPR011989">
    <property type="entry name" value="ARM-like"/>
</dbReference>
<evidence type="ECO:0000256" key="1">
    <source>
        <dbReference type="ARBA" id="ARBA00004496"/>
    </source>
</evidence>
<name>E1ZFK6_CHLVA</name>
<dbReference type="eggNOG" id="KOG1241">
    <property type="taxonomic scope" value="Eukaryota"/>
</dbReference>
<sequence>MQLTALLQAAQSADAAVRNQAEQTLNSLQQQQYAELCVGLSAELADSSKPVDARRLAGLILKNTLDAKEDARKAALVQQWVASDAGMKKQVKQNLLATLGTQGDAGHTAALVIAKVAAIEVPRSEWPELIQALLANMSASPSTKELRQSTLETLGYTCEELGNLDEDYLSQQEVNSILTAVVQGMRKDEPEVDVRHAATVALQNALTFAHNNFSNDNERNYVMQIICEGTLAESPRIRQASWECLSCIASGYYDKLPAYMQDIFSLTQRTVKGDEEDVVLQALEFWCTVAEEELDRDGDGASTDADSVNHHFIKAALPHLVPLLLEQLTKQEEGQETDDGVWNVSMAAGTCLAICASVAGDAVVPLVMPFVTSNIQKPDGADNWRAREAATFAFGSILEGPGVDTLGQLVQSGLGFLLTALKQDPNAHVKDTTAWTIGRIFEFVHGDDSAPPLLGPGNLPQVVEALLLAIRDAPHIAEKVCYAISQLAGGFREQRGTSAMSPYFKDIVQALLETASRPADAAEQTRLQTQAFEAINEVVRASAADTTPMVVQLIPLVVGKLNETLHMGAAGSVEAAERQSEIQGLLCGMTHVIVQKLSDSDSAKAGVLQYADHIMDVLLNVFACRKASVHEEAMLAVKLSDSDSAKAGVLQYADHIMDVLLNVFACRKASVHEEAMLAVGAMTYACGRQFSKYMERFYPVLQTGLARHQARKYLQHVVTMLQSAMQLSVQQQQAGDEDLAEYNNLLRHGILESWAGMFNGLSKEKADHYLKPFAPSLLDFVEAIYADKAGQDEGVWKASAALLGDVASSLSQVGVLFQQKPFVQPFLQQMQQDSSTADTATWATQMITKALRS</sequence>
<dbReference type="Pfam" id="PF13513">
    <property type="entry name" value="HEAT_EZ"/>
    <property type="match status" value="1"/>
</dbReference>
<dbReference type="KEGG" id="cvr:CHLNCDRAFT_134241"/>
<dbReference type="GO" id="GO:0031267">
    <property type="term" value="F:small GTPase binding"/>
    <property type="evidence" value="ECO:0007669"/>
    <property type="project" value="InterPro"/>
</dbReference>
<keyword evidence="2" id="KW-0813">Transport</keyword>
<evidence type="ECO:0000256" key="2">
    <source>
        <dbReference type="ARBA" id="ARBA00022448"/>
    </source>
</evidence>
<keyword evidence="8" id="KW-1185">Reference proteome</keyword>
<comment type="subcellular location">
    <subcellularLocation>
        <location evidence="1">Cytoplasm</location>
    </subcellularLocation>
</comment>
<dbReference type="Gene3D" id="1.25.10.10">
    <property type="entry name" value="Leucine-rich Repeat Variant"/>
    <property type="match status" value="2"/>
</dbReference>
<dbReference type="EMBL" id="GL433845">
    <property type="protein sequence ID" value="EFN55293.1"/>
    <property type="molecule type" value="Genomic_DNA"/>
</dbReference>
<dbReference type="InterPro" id="IPR001494">
    <property type="entry name" value="Importin-beta_N"/>
</dbReference>
<dbReference type="GO" id="GO:0006606">
    <property type="term" value="P:protein import into nucleus"/>
    <property type="evidence" value="ECO:0007669"/>
    <property type="project" value="InterPro"/>
</dbReference>
<keyword evidence="5" id="KW-0653">Protein transport</keyword>
<gene>
    <name evidence="7" type="ORF">CHLNCDRAFT_134241</name>
</gene>
<dbReference type="PROSITE" id="PS50166">
    <property type="entry name" value="IMPORTIN_B_NT"/>
    <property type="match status" value="1"/>
</dbReference>
<dbReference type="SMART" id="SM00913">
    <property type="entry name" value="IBN_N"/>
    <property type="match status" value="1"/>
</dbReference>
<keyword evidence="3" id="KW-0963">Cytoplasm</keyword>
<dbReference type="GO" id="GO:0005737">
    <property type="term" value="C:cytoplasm"/>
    <property type="evidence" value="ECO:0007669"/>
    <property type="project" value="UniProtKB-SubCell"/>
</dbReference>